<dbReference type="STRING" id="1869.MB27_12955"/>
<protein>
    <recommendedName>
        <fullName evidence="1">LTD domain-containing protein</fullName>
    </recommendedName>
</protein>
<dbReference type="AlphaFoldDB" id="A0A0A6ULY4"/>
<reference evidence="2 3" key="1">
    <citation type="submission" date="2014-10" db="EMBL/GenBank/DDBJ databases">
        <title>Draft genome sequence of Actinoplanes utahensis NRRL 12052.</title>
        <authorList>
            <person name="Velasco-Bucheli B."/>
            <person name="del Cerro C."/>
            <person name="Hormigo D."/>
            <person name="Garcia J.L."/>
            <person name="Acebal C."/>
            <person name="Arroyo M."/>
            <person name="de la Mata I."/>
        </authorList>
    </citation>
    <scope>NUCLEOTIDE SEQUENCE [LARGE SCALE GENOMIC DNA]</scope>
    <source>
        <strain evidence="2 3">NRRL 12052</strain>
    </source>
</reference>
<keyword evidence="3" id="KW-1185">Reference proteome</keyword>
<feature type="domain" description="LTD" evidence="1">
    <location>
        <begin position="1"/>
        <end position="122"/>
    </location>
</feature>
<gene>
    <name evidence="2" type="ORF">MB27_12955</name>
</gene>
<dbReference type="OrthoDB" id="3828227at2"/>
<comment type="caution">
    <text evidence="2">The sequence shown here is derived from an EMBL/GenBank/DDBJ whole genome shotgun (WGS) entry which is preliminary data.</text>
</comment>
<accession>A0A0A6ULY4</accession>
<dbReference type="InterPro" id="IPR001322">
    <property type="entry name" value="Lamin_tail_dom"/>
</dbReference>
<dbReference type="Gene3D" id="2.60.40.1260">
    <property type="entry name" value="Lamin Tail domain"/>
    <property type="match status" value="1"/>
</dbReference>
<dbReference type="EMBL" id="JRTT01000013">
    <property type="protein sequence ID" value="KHD77150.1"/>
    <property type="molecule type" value="Genomic_DNA"/>
</dbReference>
<proteinExistence type="predicted"/>
<dbReference type="Pfam" id="PF00932">
    <property type="entry name" value="LTD"/>
    <property type="match status" value="1"/>
</dbReference>
<sequence length="123" mass="13783">MGAVQFARIQYNAPGTDSRSNKSINGEYVQITNRSKKTVYLYGWTIRDAAGNTYRILAKYYLYPGRSLIVRTGKGANAGITRYWGKTYHVWGNTADTAYVRTAGNRTIDSCKWTKAGKGYTTC</sequence>
<name>A0A0A6ULY4_ACTUT</name>
<dbReference type="eggNOG" id="COG2333">
    <property type="taxonomic scope" value="Bacteria"/>
</dbReference>
<evidence type="ECO:0000313" key="3">
    <source>
        <dbReference type="Proteomes" id="UP000054537"/>
    </source>
</evidence>
<evidence type="ECO:0000313" key="2">
    <source>
        <dbReference type="EMBL" id="KHD77150.1"/>
    </source>
</evidence>
<evidence type="ECO:0000259" key="1">
    <source>
        <dbReference type="PROSITE" id="PS51841"/>
    </source>
</evidence>
<dbReference type="Proteomes" id="UP000054537">
    <property type="component" value="Unassembled WGS sequence"/>
</dbReference>
<dbReference type="InterPro" id="IPR036415">
    <property type="entry name" value="Lamin_tail_dom_sf"/>
</dbReference>
<organism evidence="2 3">
    <name type="scientific">Actinoplanes utahensis</name>
    <dbReference type="NCBI Taxonomy" id="1869"/>
    <lineage>
        <taxon>Bacteria</taxon>
        <taxon>Bacillati</taxon>
        <taxon>Actinomycetota</taxon>
        <taxon>Actinomycetes</taxon>
        <taxon>Micromonosporales</taxon>
        <taxon>Micromonosporaceae</taxon>
        <taxon>Actinoplanes</taxon>
    </lineage>
</organism>
<dbReference type="PROSITE" id="PS51841">
    <property type="entry name" value="LTD"/>
    <property type="match status" value="1"/>
</dbReference>
<dbReference type="SUPFAM" id="SSF74853">
    <property type="entry name" value="Lamin A/C globular tail domain"/>
    <property type="match status" value="1"/>
</dbReference>